<evidence type="ECO:0000313" key="3">
    <source>
        <dbReference type="EMBL" id="TBW72941.1"/>
    </source>
</evidence>
<dbReference type="GO" id="GO:0030674">
    <property type="term" value="F:protein-macromolecule adaptor activity"/>
    <property type="evidence" value="ECO:0007669"/>
    <property type="project" value="UniProtKB-UniRule"/>
</dbReference>
<comment type="function">
    <text evidence="2">Enables the recognition and targeting of unfolded and aggregated proteins to the ClpC protease or to other proteins involved in proteolysis.</text>
</comment>
<dbReference type="Gene3D" id="3.30.70.1950">
    <property type="match status" value="1"/>
</dbReference>
<sequence length="243" mass="28775">MRIERVDETTVKLFITYSDIEARGFSREDLWTNRKRGEEFFWSMMDEINQEEEFVVEGPLWIQVHAFEKGVEVLISKSKNDEAMDEAMNMSDDDANDQFDQQLNELLAASALDKDQKADDMFEQRANNKSTNKSDTVQSQRANMRTIIVKFDDLEHVIDYAYHHNQATDSYEDLLYMLDSNYYYAIHFDEKVEQEDINDFYSQLLEYAYPTDKTEVYLDDYGKIIMSYNVTAQVRRYFPDTAE</sequence>
<protein>
    <recommendedName>
        <fullName evidence="2">Adapter protein MecA</fullName>
    </recommendedName>
</protein>
<evidence type="ECO:0000256" key="2">
    <source>
        <dbReference type="HAMAP-Rule" id="MF_01124"/>
    </source>
</evidence>
<dbReference type="NCBIfam" id="NF002642">
    <property type="entry name" value="PRK02315.1-3"/>
    <property type="match status" value="1"/>
</dbReference>
<comment type="domain">
    <text evidence="2">The N-terminal domain probably binds unfolded/aggregated proteins; the C-terminal domain interacts with ClpC.</text>
</comment>
<dbReference type="NCBIfam" id="NF002644">
    <property type="entry name" value="PRK02315.1-5"/>
    <property type="match status" value="1"/>
</dbReference>
<dbReference type="EMBL" id="SCHB01000002">
    <property type="protein sequence ID" value="TBW72941.1"/>
    <property type="molecule type" value="Genomic_DNA"/>
</dbReference>
<dbReference type="PIRSF" id="PIRSF029008">
    <property type="entry name" value="MecA"/>
    <property type="match status" value="1"/>
</dbReference>
<dbReference type="Proteomes" id="UP000293637">
    <property type="component" value="Unassembled WGS sequence"/>
</dbReference>
<reference evidence="3 4" key="1">
    <citation type="journal article" date="2019" name="Sci. Transl. Med.">
        <title>Quorum sensing between bacterial species on the skin protects against epidermal injury in atopic dermatitis.</title>
        <authorList>
            <person name="Williams M.R."/>
        </authorList>
    </citation>
    <scope>NUCLEOTIDE SEQUENCE [LARGE SCALE GENOMIC DNA]</scope>
    <source>
        <strain evidence="3 4">E7</strain>
    </source>
</reference>
<evidence type="ECO:0000256" key="1">
    <source>
        <dbReference type="ARBA" id="ARBA00005397"/>
    </source>
</evidence>
<dbReference type="PANTHER" id="PTHR39161">
    <property type="entry name" value="ADAPTER PROTEIN MECA"/>
    <property type="match status" value="1"/>
</dbReference>
<dbReference type="InterPro" id="IPR038471">
    <property type="entry name" value="MecA_C_sf"/>
</dbReference>
<dbReference type="InterPro" id="IPR008681">
    <property type="entry name" value="Neg-reg_MecA"/>
</dbReference>
<dbReference type="Pfam" id="PF05389">
    <property type="entry name" value="MecA"/>
    <property type="match status" value="1"/>
</dbReference>
<comment type="similarity">
    <text evidence="1 2">Belongs to the MecA family.</text>
</comment>
<dbReference type="HAMAP" id="MF_01124">
    <property type="entry name" value="MecA"/>
    <property type="match status" value="1"/>
</dbReference>
<name>A0A4Q9WCZ2_STALU</name>
<organism evidence="3 4">
    <name type="scientific">Staphylococcus lugdunensis</name>
    <dbReference type="NCBI Taxonomy" id="28035"/>
    <lineage>
        <taxon>Bacteria</taxon>
        <taxon>Bacillati</taxon>
        <taxon>Bacillota</taxon>
        <taxon>Bacilli</taxon>
        <taxon>Bacillales</taxon>
        <taxon>Staphylococcaceae</taxon>
        <taxon>Staphylococcus</taxon>
    </lineage>
</organism>
<comment type="subunit">
    <text evidence="2">Homodimer.</text>
</comment>
<dbReference type="AlphaFoldDB" id="A0A4Q9WCZ2"/>
<dbReference type="GeneID" id="58090151"/>
<accession>A0A4Q9WCZ2</accession>
<gene>
    <name evidence="2 3" type="primary">mecA</name>
    <name evidence="3" type="ORF">EQ812_03620</name>
</gene>
<comment type="caution">
    <text evidence="3">The sequence shown here is derived from an EMBL/GenBank/DDBJ whole genome shotgun (WGS) entry which is preliminary data.</text>
</comment>
<dbReference type="PANTHER" id="PTHR39161:SF1">
    <property type="entry name" value="ADAPTER PROTEIN MECA 1"/>
    <property type="match status" value="1"/>
</dbReference>
<dbReference type="RefSeq" id="WP_002493121.1">
    <property type="nucleotide sequence ID" value="NZ_AP021848.1"/>
</dbReference>
<proteinExistence type="inferred from homology"/>
<evidence type="ECO:0000313" key="4">
    <source>
        <dbReference type="Proteomes" id="UP000293637"/>
    </source>
</evidence>